<dbReference type="EMBL" id="CAFBNF010000059">
    <property type="protein sequence ID" value="CAB4938945.1"/>
    <property type="molecule type" value="Genomic_DNA"/>
</dbReference>
<reference evidence="2" key="1">
    <citation type="submission" date="2020-05" db="EMBL/GenBank/DDBJ databases">
        <authorList>
            <person name="Chiriac C."/>
            <person name="Salcher M."/>
            <person name="Ghai R."/>
            <person name="Kavagutti S V."/>
        </authorList>
    </citation>
    <scope>NUCLEOTIDE SEQUENCE</scope>
</reference>
<dbReference type="AlphaFoldDB" id="A0A6J7J6R0"/>
<protein>
    <submittedName>
        <fullName evidence="2">Unannotated protein</fullName>
    </submittedName>
</protein>
<dbReference type="PANTHER" id="PTHR11365:SF23">
    <property type="entry name" value="HYPOTHETICAL 5-OXOPROLINASE (EUROFUNG)-RELATED"/>
    <property type="match status" value="1"/>
</dbReference>
<dbReference type="GO" id="GO:0017168">
    <property type="term" value="F:5-oxoprolinase (ATP-hydrolyzing) activity"/>
    <property type="evidence" value="ECO:0007669"/>
    <property type="project" value="TreeGrafter"/>
</dbReference>
<dbReference type="GO" id="GO:0006749">
    <property type="term" value="P:glutathione metabolic process"/>
    <property type="evidence" value="ECO:0007669"/>
    <property type="project" value="TreeGrafter"/>
</dbReference>
<dbReference type="PANTHER" id="PTHR11365">
    <property type="entry name" value="5-OXOPROLINASE RELATED"/>
    <property type="match status" value="1"/>
</dbReference>
<dbReference type="Pfam" id="PF02538">
    <property type="entry name" value="Hydantoinase_B"/>
    <property type="match status" value="1"/>
</dbReference>
<proteinExistence type="predicted"/>
<dbReference type="GO" id="GO:0005829">
    <property type="term" value="C:cytosol"/>
    <property type="evidence" value="ECO:0007669"/>
    <property type="project" value="TreeGrafter"/>
</dbReference>
<gene>
    <name evidence="2" type="ORF">UFOPK3773_00728</name>
</gene>
<accession>A0A6J7J6R0</accession>
<sequence length="605" mass="66213">MSSEAVMIDPVLASVLQRRVEAIAKEMATMLMRSSRSPIFNEIGDLVTVVFDAQGRTLAQAEFAAIIAFGAQPPLEYIIEFFGDDIHEGDVIIHNDVFTRGNQNADTGIYIPIFHEGVLIGWTASKGHLADIGGMTAGGYNPNAREVWQEALRIPPVKLYDKGVFRKDVWGMIGANIRIDFVMEDVKSMIGVCQVGRRGLLEVLDRYGRDVFSAHMDYILDSSERQVRAELSRWPDGAYRGESWMVSDGIDTSKHYRIAVEVRVHGDEITFDFSDTDDQAPGITNMPEASAMGAIRIAFLMLLAAGGLKIPTNQGLFAPVHTVFRPGSLLSPNFPAATIFGNQMCDEVLESIMLAMKDALPDRVTAGWNQFLCTALNGIDPRSDEPFVMFTVFQRNGPGAMLGHDGWDAFGFTGTAGQMRSPDPEMFELTTPHFMEYCELLPDSAGAGEWRGGLGTRSAWHILGRNEMGVTLGDDLEHEGASPAPGLFGGKDAGLNTLRIEFPDGRRQDWGSKEIVEWLPEGTRIVSECGGGGGYGNPLLREPQRVADECRAGLLSTRHALADYGVVVDERTMLLDLEATTSERARRAQISTPDAVEFLGTEGVL</sequence>
<organism evidence="2">
    <name type="scientific">freshwater metagenome</name>
    <dbReference type="NCBI Taxonomy" id="449393"/>
    <lineage>
        <taxon>unclassified sequences</taxon>
        <taxon>metagenomes</taxon>
        <taxon>ecological metagenomes</taxon>
    </lineage>
</organism>
<feature type="domain" description="Hydantoinase B/oxoprolinase" evidence="1">
    <location>
        <begin position="9"/>
        <end position="538"/>
    </location>
</feature>
<name>A0A6J7J6R0_9ZZZZ</name>
<evidence type="ECO:0000313" key="2">
    <source>
        <dbReference type="EMBL" id="CAB4938945.1"/>
    </source>
</evidence>
<evidence type="ECO:0000259" key="1">
    <source>
        <dbReference type="Pfam" id="PF02538"/>
    </source>
</evidence>
<dbReference type="InterPro" id="IPR003692">
    <property type="entry name" value="Hydantoinase_B"/>
</dbReference>
<dbReference type="InterPro" id="IPR045079">
    <property type="entry name" value="Oxoprolinase-like"/>
</dbReference>